<keyword evidence="3" id="KW-1185">Reference proteome</keyword>
<organism evidence="2 3">
    <name type="scientific">Prorocentrum cordatum</name>
    <dbReference type="NCBI Taxonomy" id="2364126"/>
    <lineage>
        <taxon>Eukaryota</taxon>
        <taxon>Sar</taxon>
        <taxon>Alveolata</taxon>
        <taxon>Dinophyceae</taxon>
        <taxon>Prorocentrales</taxon>
        <taxon>Prorocentraceae</taxon>
        <taxon>Prorocentrum</taxon>
    </lineage>
</organism>
<name>A0ABN9RJB8_9DINO</name>
<accession>A0ABN9RJB8</accession>
<proteinExistence type="predicted"/>
<feature type="coiled-coil region" evidence="1">
    <location>
        <begin position="72"/>
        <end position="99"/>
    </location>
</feature>
<evidence type="ECO:0000313" key="3">
    <source>
        <dbReference type="Proteomes" id="UP001189429"/>
    </source>
</evidence>
<protein>
    <submittedName>
        <fullName evidence="2">Uncharacterized protein</fullName>
    </submittedName>
</protein>
<gene>
    <name evidence="2" type="ORF">PCOR1329_LOCUS21240</name>
</gene>
<evidence type="ECO:0000256" key="1">
    <source>
        <dbReference type="SAM" id="Coils"/>
    </source>
</evidence>
<feature type="non-terminal residue" evidence="2">
    <location>
        <position position="113"/>
    </location>
</feature>
<sequence>MDSACSSCADVLSLIGKDPKWKWVDNEEVLKPLKKARARVEAMKEISFWATLAMHGKDFPEQVRKGLDETVVRREIKKLDEFEKKVASLLKRADELKNMHRQRIDNDDDGSAS</sequence>
<reference evidence="2" key="1">
    <citation type="submission" date="2023-10" db="EMBL/GenBank/DDBJ databases">
        <authorList>
            <person name="Chen Y."/>
            <person name="Shah S."/>
            <person name="Dougan E. K."/>
            <person name="Thang M."/>
            <person name="Chan C."/>
        </authorList>
    </citation>
    <scope>NUCLEOTIDE SEQUENCE [LARGE SCALE GENOMIC DNA]</scope>
</reference>
<keyword evidence="1" id="KW-0175">Coiled coil</keyword>
<comment type="caution">
    <text evidence="2">The sequence shown here is derived from an EMBL/GenBank/DDBJ whole genome shotgun (WGS) entry which is preliminary data.</text>
</comment>
<evidence type="ECO:0000313" key="2">
    <source>
        <dbReference type="EMBL" id="CAK0819193.1"/>
    </source>
</evidence>
<dbReference type="EMBL" id="CAUYUJ010006969">
    <property type="protein sequence ID" value="CAK0819193.1"/>
    <property type="molecule type" value="Genomic_DNA"/>
</dbReference>
<dbReference type="Proteomes" id="UP001189429">
    <property type="component" value="Unassembled WGS sequence"/>
</dbReference>